<sequence>MSCGLIKYSCISSINCFSFSSEKEWMPKVVDSLIEGIRERALGMVFQPTSSGVSGFTFICRIPNRQLSLHLDSSDSFSFISKWVSKGYAKSEQVFSKIFRQCKVSAPEIRLDEECLEEKDLLQKFHRLAQSKKPAMGGAEMYDLMFMNCFDAMTLDSFIREGHLKRLSEKDQETFFQKIGQGVILDLMIANDDRILSYDYESQDFLNTLSPKFNFGNIMVEYPFMDNEQSRFLKEVHFIDNNSSVYLMDKKIIDHSDIVEIGSLFGVEEGDNGSGALSSGIEKATDSEKDEFSPDDHSEKFSEAFKHLTANREVLASYVCQIFLNEEQELSSNKVLIKSALCQGMEEIIRIIETQEIPDDEETSSPYLSRSMELIRRNIQFLKEIQYVNER</sequence>
<evidence type="ECO:0008006" key="3">
    <source>
        <dbReference type="Google" id="ProtNLM"/>
    </source>
</evidence>
<name>F8LFE2_9BACT</name>
<feature type="region of interest" description="Disordered" evidence="1">
    <location>
        <begin position="271"/>
        <end position="297"/>
    </location>
</feature>
<organism evidence="2">
    <name type="scientific">Waddlia chondrophila 2032/99</name>
    <dbReference type="NCBI Taxonomy" id="765953"/>
    <lineage>
        <taxon>Bacteria</taxon>
        <taxon>Pseudomonadati</taxon>
        <taxon>Chlamydiota</taxon>
        <taxon>Chlamydiia</taxon>
        <taxon>Parachlamydiales</taxon>
        <taxon>Waddliaceae</taxon>
        <taxon>Waddlia</taxon>
    </lineage>
</organism>
<gene>
    <name evidence="2" type="ORF">WCH_CA13450</name>
</gene>
<protein>
    <recommendedName>
        <fullName evidence="3">Actin-fragmin kinase catalytic domain-containing protein</fullName>
    </recommendedName>
</protein>
<reference evidence="2" key="1">
    <citation type="submission" date="2011-05" db="EMBL/GenBank/DDBJ databases">
        <title>Unity in variety -- the pan-genome of the Chlamydiae.</title>
        <authorList>
            <person name="Collingro A."/>
            <person name="Tischler P."/>
            <person name="Weinmaier T."/>
            <person name="Penz T."/>
            <person name="Heinz E."/>
            <person name="Brunham R.C."/>
            <person name="Read T.D."/>
            <person name="Bavoil P.M."/>
            <person name="Sachse K."/>
            <person name="Kahane S."/>
            <person name="Friedman M.G."/>
            <person name="Rattei T."/>
            <person name="Myers G.S.A."/>
            <person name="Horn M."/>
        </authorList>
    </citation>
    <scope>NUCLEOTIDE SEQUENCE</scope>
    <source>
        <strain evidence="2">2032/99</strain>
    </source>
</reference>
<evidence type="ECO:0000256" key="1">
    <source>
        <dbReference type="SAM" id="MobiDB-lite"/>
    </source>
</evidence>
<dbReference type="AlphaFoldDB" id="F8LFE2"/>
<feature type="compositionally biased region" description="Basic and acidic residues" evidence="1">
    <location>
        <begin position="283"/>
        <end position="297"/>
    </location>
</feature>
<dbReference type="EMBL" id="FR872662">
    <property type="protein sequence ID" value="CCB92210.1"/>
    <property type="molecule type" value="Genomic_DNA"/>
</dbReference>
<accession>F8LFE2</accession>
<proteinExistence type="predicted"/>
<evidence type="ECO:0000313" key="2">
    <source>
        <dbReference type="EMBL" id="CCB92210.1"/>
    </source>
</evidence>